<dbReference type="RefSeq" id="WP_342672222.1">
    <property type="nucleotide sequence ID" value="NZ_FNHP01000001.1"/>
</dbReference>
<name>A0A1G9P507_9BURK</name>
<dbReference type="InterPro" id="IPR005116">
    <property type="entry name" value="Transp-assoc_OB_typ1"/>
</dbReference>
<organism evidence="4 5">
    <name type="scientific">Oryzisolibacter propanilivorax</name>
    <dbReference type="NCBI Taxonomy" id="1527607"/>
    <lineage>
        <taxon>Bacteria</taxon>
        <taxon>Pseudomonadati</taxon>
        <taxon>Pseudomonadota</taxon>
        <taxon>Betaproteobacteria</taxon>
        <taxon>Burkholderiales</taxon>
        <taxon>Comamonadaceae</taxon>
        <taxon>Oryzisolibacter</taxon>
    </lineage>
</organism>
<sequence length="143" mass="14419">MLKSSARNQFSGKVTRVVPGAVNDEIELDVLGVGAVVAIVTHGSASSLGLREGAEATALIKASSVIVVAQDPGMRFSARNHLQGQVKRVQTGAVNTEVVIGLPGGASVVSIVTNESAENLGLVEGMQAAALFKASSVILGVAA</sequence>
<dbReference type="InterPro" id="IPR004606">
    <property type="entry name" value="Mop_domain"/>
</dbReference>
<dbReference type="SUPFAM" id="SSF50331">
    <property type="entry name" value="MOP-like"/>
    <property type="match status" value="2"/>
</dbReference>
<dbReference type="GO" id="GO:0015689">
    <property type="term" value="P:molybdate ion transport"/>
    <property type="evidence" value="ECO:0007669"/>
    <property type="project" value="InterPro"/>
</dbReference>
<feature type="domain" description="Mop" evidence="3">
    <location>
        <begin position="75"/>
        <end position="141"/>
    </location>
</feature>
<dbReference type="PANTHER" id="PTHR30432">
    <property type="entry name" value="TRANSCRIPTIONAL REGULATOR MODE"/>
    <property type="match status" value="1"/>
</dbReference>
<dbReference type="PANTHER" id="PTHR30432:SF1">
    <property type="entry name" value="DNA-BINDING TRANSCRIPTIONAL DUAL REGULATOR MODE"/>
    <property type="match status" value="1"/>
</dbReference>
<protein>
    <submittedName>
        <fullName evidence="4">Molybdate transport system regulatory protein</fullName>
    </submittedName>
</protein>
<evidence type="ECO:0000256" key="1">
    <source>
        <dbReference type="ARBA" id="ARBA00022505"/>
    </source>
</evidence>
<accession>A0A1G9P507</accession>
<dbReference type="InterPro" id="IPR008995">
    <property type="entry name" value="Mo/tungstate-bd_C_term_dom"/>
</dbReference>
<dbReference type="Pfam" id="PF03459">
    <property type="entry name" value="TOBE"/>
    <property type="match status" value="2"/>
</dbReference>
<dbReference type="Proteomes" id="UP000198552">
    <property type="component" value="Unassembled WGS sequence"/>
</dbReference>
<proteinExistence type="predicted"/>
<dbReference type="AlphaFoldDB" id="A0A1G9P507"/>
<evidence type="ECO:0000256" key="2">
    <source>
        <dbReference type="PROSITE-ProRule" id="PRU01213"/>
    </source>
</evidence>
<dbReference type="NCBIfam" id="TIGR00638">
    <property type="entry name" value="Mop"/>
    <property type="match status" value="2"/>
</dbReference>
<dbReference type="InterPro" id="IPR051815">
    <property type="entry name" value="Molybdate_resp_trans_reg"/>
</dbReference>
<reference evidence="5" key="1">
    <citation type="submission" date="2016-10" db="EMBL/GenBank/DDBJ databases">
        <authorList>
            <person name="Varghese N."/>
            <person name="Submissions S."/>
        </authorList>
    </citation>
    <scope>NUCLEOTIDE SEQUENCE [LARGE SCALE GENOMIC DNA]</scope>
    <source>
        <strain evidence="5">EPL6</strain>
    </source>
</reference>
<dbReference type="STRING" id="1527607.SAMN05428957_101199"/>
<dbReference type="EMBL" id="FNHP01000001">
    <property type="protein sequence ID" value="SDL93800.1"/>
    <property type="molecule type" value="Genomic_DNA"/>
</dbReference>
<evidence type="ECO:0000313" key="4">
    <source>
        <dbReference type="EMBL" id="SDL93800.1"/>
    </source>
</evidence>
<keyword evidence="1 2" id="KW-0500">Molybdenum</keyword>
<evidence type="ECO:0000259" key="3">
    <source>
        <dbReference type="PROSITE" id="PS51866"/>
    </source>
</evidence>
<keyword evidence="5" id="KW-1185">Reference proteome</keyword>
<evidence type="ECO:0000313" key="5">
    <source>
        <dbReference type="Proteomes" id="UP000198552"/>
    </source>
</evidence>
<dbReference type="PROSITE" id="PS51866">
    <property type="entry name" value="MOP"/>
    <property type="match status" value="2"/>
</dbReference>
<feature type="domain" description="Mop" evidence="3">
    <location>
        <begin position="3"/>
        <end position="69"/>
    </location>
</feature>
<dbReference type="Gene3D" id="2.40.50.100">
    <property type="match status" value="2"/>
</dbReference>
<gene>
    <name evidence="4" type="ORF">SAMN05428957_101199</name>
</gene>